<gene>
    <name evidence="3" type="ORF">GCM10010140_38070</name>
</gene>
<keyword evidence="4" id="KW-1185">Reference proteome</keyword>
<evidence type="ECO:0000313" key="4">
    <source>
        <dbReference type="Proteomes" id="UP000611554"/>
    </source>
</evidence>
<dbReference type="Proteomes" id="UP000611554">
    <property type="component" value="Unassembled WGS sequence"/>
</dbReference>
<feature type="transmembrane region" description="Helical" evidence="2">
    <location>
        <begin position="6"/>
        <end position="25"/>
    </location>
</feature>
<reference evidence="4" key="1">
    <citation type="journal article" date="2019" name="Int. J. Syst. Evol. Microbiol.">
        <title>The Global Catalogue of Microorganisms (GCM) 10K type strain sequencing project: providing services to taxonomists for standard genome sequencing and annotation.</title>
        <authorList>
            <consortium name="The Broad Institute Genomics Platform"/>
            <consortium name="The Broad Institute Genome Sequencing Center for Infectious Disease"/>
            <person name="Wu L."/>
            <person name="Ma J."/>
        </authorList>
    </citation>
    <scope>NUCLEOTIDE SEQUENCE [LARGE SCALE GENOMIC DNA]</scope>
    <source>
        <strain evidence="4">JCM 3115</strain>
    </source>
</reference>
<evidence type="ECO:0000256" key="2">
    <source>
        <dbReference type="SAM" id="Phobius"/>
    </source>
</evidence>
<dbReference type="SUPFAM" id="SSF56349">
    <property type="entry name" value="DNA breaking-rejoining enzymes"/>
    <property type="match status" value="1"/>
</dbReference>
<dbReference type="Gene3D" id="1.10.443.10">
    <property type="entry name" value="Intergrase catalytic core"/>
    <property type="match status" value="1"/>
</dbReference>
<comment type="caution">
    <text evidence="3">The sequence shown here is derived from an EMBL/GenBank/DDBJ whole genome shotgun (WGS) entry which is preliminary data.</text>
</comment>
<proteinExistence type="predicted"/>
<organism evidence="3 4">
    <name type="scientific">Streptosporangium pseudovulgare</name>
    <dbReference type="NCBI Taxonomy" id="35765"/>
    <lineage>
        <taxon>Bacteria</taxon>
        <taxon>Bacillati</taxon>
        <taxon>Actinomycetota</taxon>
        <taxon>Actinomycetes</taxon>
        <taxon>Streptosporangiales</taxon>
        <taxon>Streptosporangiaceae</taxon>
        <taxon>Streptosporangium</taxon>
    </lineage>
</organism>
<dbReference type="EMBL" id="BMQJ01000009">
    <property type="protein sequence ID" value="GGQ04348.1"/>
    <property type="molecule type" value="Genomic_DNA"/>
</dbReference>
<evidence type="ECO:0000256" key="1">
    <source>
        <dbReference type="ARBA" id="ARBA00023172"/>
    </source>
</evidence>
<evidence type="ECO:0008006" key="5">
    <source>
        <dbReference type="Google" id="ProtNLM"/>
    </source>
</evidence>
<keyword evidence="1" id="KW-0233">DNA recombination</keyword>
<evidence type="ECO:0000313" key="3">
    <source>
        <dbReference type="EMBL" id="GGQ04348.1"/>
    </source>
</evidence>
<dbReference type="InterPro" id="IPR013762">
    <property type="entry name" value="Integrase-like_cat_sf"/>
</dbReference>
<protein>
    <recommendedName>
        <fullName evidence="5">Tyr recombinase domain-containing protein</fullName>
    </recommendedName>
</protein>
<keyword evidence="2" id="KW-1133">Transmembrane helix</keyword>
<sequence>MSALSLIVTLVLGATVLVGYTLVLVGMRQEDRCMSLGEVPPSRTAGLARRVTGCHVHGTRHTRASLSTALDVHPRVAMRILRHSQISMTMNVYAQTPSPEIRNALDRLNRSLGCGS</sequence>
<name>A0ABQ2R0Q8_9ACTN</name>
<accession>A0ABQ2R0Q8</accession>
<dbReference type="RefSeq" id="WP_189248036.1">
    <property type="nucleotide sequence ID" value="NZ_BMQJ01000009.1"/>
</dbReference>
<dbReference type="InterPro" id="IPR011010">
    <property type="entry name" value="DNA_brk_join_enz"/>
</dbReference>
<keyword evidence="2" id="KW-0812">Transmembrane</keyword>
<keyword evidence="2" id="KW-0472">Membrane</keyword>